<gene>
    <name evidence="1" type="ORF">LCI18_010774</name>
</gene>
<keyword evidence="2" id="KW-1185">Reference proteome</keyword>
<organism evidence="1 2">
    <name type="scientific">Fusarium solani subsp. cucurbitae</name>
    <name type="common">Neocosmosporum cucurbitae</name>
    <dbReference type="NCBI Taxonomy" id="2747967"/>
    <lineage>
        <taxon>Eukaryota</taxon>
        <taxon>Fungi</taxon>
        <taxon>Dikarya</taxon>
        <taxon>Ascomycota</taxon>
        <taxon>Pezizomycotina</taxon>
        <taxon>Sordariomycetes</taxon>
        <taxon>Hypocreomycetidae</taxon>
        <taxon>Hypocreales</taxon>
        <taxon>Nectriaceae</taxon>
        <taxon>Fusarium</taxon>
        <taxon>Fusarium solani species complex</taxon>
    </lineage>
</organism>
<dbReference type="Proteomes" id="UP000830768">
    <property type="component" value="Chromosome 9"/>
</dbReference>
<sequence length="2254" mass="251206">MADPLSMAASIAGLISLADTLFRHTYKFGRTASGAKKEIQALATEINSFSGLLRSLEALADGLEAEGQAFEPALKVDHLIECRKIFENIERKVTKAIDSFSNRSRWEGVSRQLKWPFSASDTRDLLQQLSRCKDSITLATSADTMRSLQLCLMKQQENGDTLAKIASTLDKVEIRTAILMDPRKQLVLDFFMTPELNPQANLDQSLKLRQPTTGEWFTHSFAFTEWLQTPGSRLWPNGAAGGGKTVLAGAMIQEAIVRKEAEPDVAVAFFFCDYKQETTLKSVNIIGALASQLAIQWDESFNLLEQYYEELHPARGLNKPVDPGDLVKIMEKICNLFSQVIIIVDGLDECADDVYEVLEALCDLADFANTTSIALISRNEVEIRQALEGGFKEVTIEAREEDLKIYVRAEIERRIRAKQLEIQNKAIKDEIQSELVSRANGMFRWVVCQLDYLGQLLTDADRRHALHELPPTLSETYLRLLQRINKRPLRVRKLVQKCLHFIAKYPKMPIEDLCLAVSVPETIGVRMDKTNTVSEREISLCCSSLIRKSAQDGQYKSFEFAHFSVKEFLQDEVLSQTPELGAYRLVTSEGQTLIALQCLRFLQVGNIDEKHVERFFSDDLVESNEFYSFFQMASVVWLRLTRDGLSNASLLDAAKSLFRRDATPNFRLWVHFLTRDILYCMPQATEPIVRPGIDQQKIKHVILSNSLTPFHIASALNIPEICSFLIQAGVQVGTKSPLGTPLLLAEVSLLGFIEDFSGRFPDRGSRYFTGILSSSTRRNETIDYLISEGASLNELDGPVGNHSVLLTVAIIGCHLADFEPFMTLLNHGHVPAYDDITAFGDYLKTWPNSEGCSDLEEAILRLLNYLMKSSSYDSDWGFDLGNKVWLAAVTLGFDFTNDTTLTDSRISLSVAALVDKTFLGIDNDDATTLRLCLKDGRVSVNQTLQRGDIDGTLLHHAVAADALKCARLLLELGGDPEVSTNTGDPILHCCDLKGDGSVLKLLVEHELSLLDQSSDSGTLWHACASYDACEVSFMEALFNIDPECNQKALLMRTEDGFTPIMLALAALEDAPQDYVERLESKALLFLHYCQKTPDFWDKHESLFMSAGRAGSKKIFQLLLSLDPGFGVIKPGDITPFHSLGVKPTKEWLEFLTATYPEALQFRFEDRLPLESYIERSLKASKEPQTDVIQALSPPGIFRLNSSEGTTPWKVVCDLKEKAEHWENRRQFLSWGWKDLDHVWIDLLGLEAMEAYESETGQCGVYPLLTSSWANDGFWFVATPTLEQVIQSSNLWDPTEGVVVRYLKQAIRDNDPSQVQILIKSGTDVHQRESGTSSIEHACSPAVARYLLSRDEGIAVLECLLSHSQPDRIRDFSATYQAFSILHRLAMESPPQRIEWLLRKLVEKGADLDAINREAPREFQMPPLVWHLKCRSVRCAEVLLELGADPLLAGKAEQDSTLGDTWIAADALIAACANAFVSFLERLHMYGKENSVDMDWTRKRGILLRRKIDEDHQRLSSAPLCHWSCVERNLEIVKFLVEGQLVEHIDSVCGGGFTALHCAAMANQTAIIEFLVSHEASINLQSDNGQTPLHLAAAHGNIEAARVLLQLGALNLVDKNGRTASVLAGTRGHDDIMDLLNKQFKPSGNIHKLPPEQIALLTRQLGVAIEQGNLDECQRLFANGCPIDEPIPGQDSAYPLHYALYEEEIEIVQWLLDNGASVLVNDGDSCPLDQSTSAIEEVARKPRCLPFLPTILARYHSQGGCLLHGFEYPLHYAAYTGHIEGLRLMLNYLTEHAANIGWGLQELESELYDMTTLHVAVSQGVFACAQLLLENGADPDQLTTEGRCPLDLTTDPEMAALLLQYGASPAVVLTDSFNNILRDWGDNYYALMGTYQNYMQIPGIELRGALNSSAPSFITESPGDLVSLAAHNTLMAITSQGHGYVFNYLLWTLPELSAFLLNSELALEIVQPFPWHWMHLFSKIGFLDTRFNRFRRRFGDCCLKRWLNLQPDRGWSPLCRAAAQGSIKIMENCLDMGADLDFEGCPLGSALMIASACGRLEAVRLLVRRGATVTYNGRIGPINVFSVARSRKVKSWLLVGRFNDRLRLHASGKATTSHCNNQVSCWSGIVQARFKLVGWTARHGEESAFDYARRLCQIKRTGFTDGIVTADGFVYPQKSTPLNHSMSSEGETAASGEQWFHLDAEATSSESVCSGPETIQTPASAQKYEASCREVLIARGAYHNTGAQGFTVNISVDSI</sequence>
<evidence type="ECO:0000313" key="2">
    <source>
        <dbReference type="Proteomes" id="UP000830768"/>
    </source>
</evidence>
<dbReference type="EMBL" id="CP090037">
    <property type="protein sequence ID" value="UPK99839.1"/>
    <property type="molecule type" value="Genomic_DNA"/>
</dbReference>
<name>A0ACD3ZEY2_FUSSC</name>
<protein>
    <submittedName>
        <fullName evidence="1">Uncharacterized protein</fullName>
    </submittedName>
</protein>
<proteinExistence type="predicted"/>
<evidence type="ECO:0000313" key="1">
    <source>
        <dbReference type="EMBL" id="UPK99839.1"/>
    </source>
</evidence>
<accession>A0ACD3ZEY2</accession>
<reference evidence="1" key="1">
    <citation type="submission" date="2021-11" db="EMBL/GenBank/DDBJ databases">
        <title>Fusarium solani-melongenae Genome sequencing and assembly.</title>
        <authorList>
            <person name="Xie S."/>
            <person name="Huang L."/>
            <person name="Zhang X."/>
        </authorList>
    </citation>
    <scope>NUCLEOTIDE SEQUENCE</scope>
    <source>
        <strain evidence="1">CRI 24-3</strain>
    </source>
</reference>